<evidence type="ECO:0000313" key="3">
    <source>
        <dbReference type="Proteomes" id="UP000177701"/>
    </source>
</evidence>
<evidence type="ECO:0000259" key="1">
    <source>
        <dbReference type="Pfam" id="PF19580"/>
    </source>
</evidence>
<reference evidence="2 3" key="1">
    <citation type="journal article" date="2016" name="Nat. Commun.">
        <title>Thousands of microbial genomes shed light on interconnected biogeochemical processes in an aquifer system.</title>
        <authorList>
            <person name="Anantharaman K."/>
            <person name="Brown C.T."/>
            <person name="Hug L.A."/>
            <person name="Sharon I."/>
            <person name="Castelle C.J."/>
            <person name="Probst A.J."/>
            <person name="Thomas B.C."/>
            <person name="Singh A."/>
            <person name="Wilkins M.J."/>
            <person name="Karaoz U."/>
            <person name="Brodie E.L."/>
            <person name="Williams K.H."/>
            <person name="Hubbard S.S."/>
            <person name="Banfield J.F."/>
        </authorList>
    </citation>
    <scope>NUCLEOTIDE SEQUENCE [LARGE SCALE GENOMIC DNA]</scope>
</reference>
<organism evidence="2 3">
    <name type="scientific">Candidatus Sediminicultor quintus</name>
    <dbReference type="NCBI Taxonomy" id="1797291"/>
    <lineage>
        <taxon>Bacteria</taxon>
        <taxon>Pseudomonadati</taxon>
        <taxon>Atribacterota</taxon>
        <taxon>Candidatus Phoenicimicrobiia</taxon>
        <taxon>Candidatus Pheonicimicrobiales</taxon>
        <taxon>Candidatus Phoenicimicrobiaceae</taxon>
        <taxon>Candidatus Sediminicultor</taxon>
    </lineage>
</organism>
<dbReference type="EMBL" id="MEYH01000046">
    <property type="protein sequence ID" value="OGD15854.1"/>
    <property type="molecule type" value="Genomic_DNA"/>
</dbReference>
<dbReference type="InterPro" id="IPR005135">
    <property type="entry name" value="Endo/exonuclease/phosphatase"/>
</dbReference>
<dbReference type="STRING" id="1797291.A2V47_07830"/>
<gene>
    <name evidence="2" type="ORF">A2V47_07830</name>
</gene>
<dbReference type="Pfam" id="PF19580">
    <property type="entry name" value="Exo_endo_phos_3"/>
    <property type="match status" value="1"/>
</dbReference>
<proteinExistence type="predicted"/>
<feature type="domain" description="Endonuclease/exonuclease/phosphatase" evidence="1">
    <location>
        <begin position="9"/>
        <end position="93"/>
    </location>
</feature>
<dbReference type="Proteomes" id="UP000177701">
    <property type="component" value="Unassembled WGS sequence"/>
</dbReference>
<evidence type="ECO:0000313" key="2">
    <source>
        <dbReference type="EMBL" id="OGD15854.1"/>
    </source>
</evidence>
<dbReference type="GO" id="GO:0003824">
    <property type="term" value="F:catalytic activity"/>
    <property type="evidence" value="ECO:0007669"/>
    <property type="project" value="InterPro"/>
</dbReference>
<sequence>MAIPKDLTWSLMDETTPGTYYYSKSPAGWNILDQIMVSKGILVGNKGLEVDEKSINIFPPKRIKEGSQPKPYRKRQNKWVKGFSDHFPVTISIKIL</sequence>
<dbReference type="InterPro" id="IPR036691">
    <property type="entry name" value="Endo/exonu/phosph_ase_sf"/>
</dbReference>
<dbReference type="SUPFAM" id="SSF56219">
    <property type="entry name" value="DNase I-like"/>
    <property type="match status" value="1"/>
</dbReference>
<name>A0A1F5AD42_9BACT</name>
<dbReference type="AlphaFoldDB" id="A0A1F5AD42"/>
<accession>A0A1F5AD42</accession>
<comment type="caution">
    <text evidence="2">The sequence shown here is derived from an EMBL/GenBank/DDBJ whole genome shotgun (WGS) entry which is preliminary data.</text>
</comment>
<protein>
    <recommendedName>
        <fullName evidence="1">Endonuclease/exonuclease/phosphatase domain-containing protein</fullName>
    </recommendedName>
</protein>